<protein>
    <submittedName>
        <fullName evidence="1">Uncharacterized protein</fullName>
    </submittedName>
</protein>
<evidence type="ECO:0000313" key="2">
    <source>
        <dbReference type="Proteomes" id="UP000005387"/>
    </source>
</evidence>
<name>E0IBT2_9BACL</name>
<keyword evidence="2" id="KW-1185">Reference proteome</keyword>
<dbReference type="RefSeq" id="WP_006039109.1">
    <property type="nucleotide sequence ID" value="NZ_AEDD01000008.1"/>
</dbReference>
<reference evidence="1 2" key="1">
    <citation type="submission" date="2010-07" db="EMBL/GenBank/DDBJ databases">
        <title>The draft genome of Paenibacillus curdlanolyticus YK9.</title>
        <authorList>
            <consortium name="US DOE Joint Genome Institute (JGI-PGF)"/>
            <person name="Lucas S."/>
            <person name="Copeland A."/>
            <person name="Lapidus A."/>
            <person name="Cheng J.-F."/>
            <person name="Bruce D."/>
            <person name="Goodwin L."/>
            <person name="Pitluck S."/>
            <person name="Land M.L."/>
            <person name="Hauser L."/>
            <person name="Chang Y.-J."/>
            <person name="Jeffries C."/>
            <person name="Anderson I.J."/>
            <person name="Johnson E."/>
            <person name="Loganathan U."/>
            <person name="Mulhopadhyay B."/>
            <person name="Kyrpides N."/>
            <person name="Woyke T.J."/>
        </authorList>
    </citation>
    <scope>NUCLEOTIDE SEQUENCE [LARGE SCALE GENOMIC DNA]</scope>
    <source>
        <strain evidence="1 2">YK9</strain>
    </source>
</reference>
<dbReference type="AlphaFoldDB" id="E0IBT2"/>
<dbReference type="OrthoDB" id="2084903at2"/>
<evidence type="ECO:0000313" key="1">
    <source>
        <dbReference type="EMBL" id="EFM10162.1"/>
    </source>
</evidence>
<accession>E0IBT2</accession>
<proteinExistence type="predicted"/>
<dbReference type="Proteomes" id="UP000005387">
    <property type="component" value="Unassembled WGS sequence"/>
</dbReference>
<gene>
    <name evidence="1" type="ORF">PaecuDRAFT_3121</name>
</gene>
<dbReference type="EMBL" id="AEDD01000008">
    <property type="protein sequence ID" value="EFM10162.1"/>
    <property type="molecule type" value="Genomic_DNA"/>
</dbReference>
<organism evidence="1 2">
    <name type="scientific">Paenibacillus curdlanolyticus YK9</name>
    <dbReference type="NCBI Taxonomy" id="717606"/>
    <lineage>
        <taxon>Bacteria</taxon>
        <taxon>Bacillati</taxon>
        <taxon>Bacillota</taxon>
        <taxon>Bacilli</taxon>
        <taxon>Bacillales</taxon>
        <taxon>Paenibacillaceae</taxon>
        <taxon>Paenibacillus</taxon>
    </lineage>
</organism>
<sequence length="77" mass="8955">MFEYNICTKADDEIFNRQCLALEKHIPGLIKRDLLVDVDDSQTQHYELEGGAVTVHNDRYVDAVYVKAETDIEKYFT</sequence>
<dbReference type="STRING" id="717606.PaecuDRAFT_3121"/>